<proteinExistence type="inferred from homology"/>
<keyword evidence="7" id="KW-0788">Thiol protease</keyword>
<organism evidence="10 12">
    <name type="scientific">Cercospora beticola</name>
    <name type="common">Sugarbeet leaf spot fungus</name>
    <dbReference type="NCBI Taxonomy" id="122368"/>
    <lineage>
        <taxon>Eukaryota</taxon>
        <taxon>Fungi</taxon>
        <taxon>Dikarya</taxon>
        <taxon>Ascomycota</taxon>
        <taxon>Pezizomycotina</taxon>
        <taxon>Dothideomycetes</taxon>
        <taxon>Dothideomycetidae</taxon>
        <taxon>Mycosphaerellales</taxon>
        <taxon>Mycosphaerellaceae</taxon>
        <taxon>Cercospora</taxon>
    </lineage>
</organism>
<evidence type="ECO:0000256" key="8">
    <source>
        <dbReference type="SAM" id="MobiDB-lite"/>
    </source>
</evidence>
<dbReference type="Proteomes" id="UP001302367">
    <property type="component" value="Chromosome 3"/>
</dbReference>
<comment type="catalytic activity">
    <reaction evidence="1">
        <text>Thiol-dependent hydrolysis of ester, thioester, amide, peptide and isopeptide bonds formed by the C-terminal Gly of ubiquitin (a 76-residue protein attached to proteins as an intracellular targeting signal).</text>
        <dbReference type="EC" id="3.4.19.12"/>
    </reaction>
</comment>
<dbReference type="OrthoDB" id="289038at2759"/>
<sequence>MARRQYRYPLKVVGQGQKRTAQDDAPPPAAKRPRVRTPPASTPSPLTTPIFPPQVKSKNKVEGNARVGPYYEDEISRTAFPRVRHPQSKAMHNPNNLCYRNASLQALFHSPQFYQFLGKVHQDCYVTSEYCVVCALQELIWRYWNAPGVQPGNSGVTEVSGGRLEVFTAACKKSPPRDLQTAREVEKDRQSDAFMFIDYLVRECLAEVPGMDASLLRDFFELECERSWTCRHCGNESRIQDEKTGQLGLTVEFSDKEKGHGVPWYIHNGFFYEKVTVWCDSDECQERRDTSEAIDGPRRLLTRRITRAPEVLVVRIARFKFTEEGTVSKIEQRVRYPEFLNLNAYRGQNLKQDCVYRLDGVVGHRGKTTRKGHYIAAARDLSSRYEVLNDMREILSSGNFKTMETFNKSGNVEKAAFSPFVCIYSRL</sequence>
<gene>
    <name evidence="10" type="ORF">CB0940_03494</name>
    <name evidence="11" type="ORF">RHO25_005288</name>
</gene>
<evidence type="ECO:0000256" key="1">
    <source>
        <dbReference type="ARBA" id="ARBA00000707"/>
    </source>
</evidence>
<dbReference type="GO" id="GO:0005829">
    <property type="term" value="C:cytosol"/>
    <property type="evidence" value="ECO:0007669"/>
    <property type="project" value="TreeGrafter"/>
</dbReference>
<dbReference type="PROSITE" id="PS00973">
    <property type="entry name" value="USP_2"/>
    <property type="match status" value="1"/>
</dbReference>
<evidence type="ECO:0000256" key="4">
    <source>
        <dbReference type="ARBA" id="ARBA00022670"/>
    </source>
</evidence>
<dbReference type="GO" id="GO:0005634">
    <property type="term" value="C:nucleus"/>
    <property type="evidence" value="ECO:0007669"/>
    <property type="project" value="TreeGrafter"/>
</dbReference>
<protein>
    <recommendedName>
        <fullName evidence="3">ubiquitinyl hydrolase 1</fullName>
        <ecNumber evidence="3">3.4.19.12</ecNumber>
    </recommendedName>
</protein>
<reference evidence="11 13" key="2">
    <citation type="submission" date="2023-09" db="EMBL/GenBank/DDBJ databases">
        <title>Complete-Gapless Cercospora beticola genome.</title>
        <authorList>
            <person name="Wyatt N.A."/>
            <person name="Spanner R.E."/>
            <person name="Bolton M.D."/>
        </authorList>
    </citation>
    <scope>NUCLEOTIDE SEQUENCE [LARGE SCALE GENOMIC DNA]</scope>
    <source>
        <strain evidence="11">Cb09-40</strain>
    </source>
</reference>
<feature type="domain" description="USP" evidence="9">
    <location>
        <begin position="89"/>
        <end position="427"/>
    </location>
</feature>
<dbReference type="InterPro" id="IPR028889">
    <property type="entry name" value="USP"/>
</dbReference>
<dbReference type="Pfam" id="PF00443">
    <property type="entry name" value="UCH"/>
    <property type="match status" value="1"/>
</dbReference>
<keyword evidence="4" id="KW-0645">Protease</keyword>
<name>A0A2G5I403_CERBT</name>
<dbReference type="InterPro" id="IPR038765">
    <property type="entry name" value="Papain-like_cys_pep_sf"/>
</dbReference>
<feature type="region of interest" description="Disordered" evidence="8">
    <location>
        <begin position="1"/>
        <end position="56"/>
    </location>
</feature>
<dbReference type="GO" id="GO:0006508">
    <property type="term" value="P:proteolysis"/>
    <property type="evidence" value="ECO:0007669"/>
    <property type="project" value="UniProtKB-KW"/>
</dbReference>
<keyword evidence="5" id="KW-0833">Ubl conjugation pathway</keyword>
<dbReference type="InterPro" id="IPR001394">
    <property type="entry name" value="Peptidase_C19_UCH"/>
</dbReference>
<evidence type="ECO:0000313" key="12">
    <source>
        <dbReference type="Proteomes" id="UP000230605"/>
    </source>
</evidence>
<dbReference type="SUPFAM" id="SSF54001">
    <property type="entry name" value="Cysteine proteinases"/>
    <property type="match status" value="1"/>
</dbReference>
<dbReference type="GO" id="GO:0004843">
    <property type="term" value="F:cysteine-type deubiquitinase activity"/>
    <property type="evidence" value="ECO:0007669"/>
    <property type="project" value="UniProtKB-EC"/>
</dbReference>
<evidence type="ECO:0000256" key="2">
    <source>
        <dbReference type="ARBA" id="ARBA00009085"/>
    </source>
</evidence>
<dbReference type="EC" id="3.4.19.12" evidence="3"/>
<feature type="compositionally biased region" description="Low complexity" evidence="8">
    <location>
        <begin position="37"/>
        <end position="49"/>
    </location>
</feature>
<evidence type="ECO:0000313" key="13">
    <source>
        <dbReference type="Proteomes" id="UP001302367"/>
    </source>
</evidence>
<evidence type="ECO:0000313" key="11">
    <source>
        <dbReference type="EMBL" id="WPB00668.1"/>
    </source>
</evidence>
<dbReference type="PANTHER" id="PTHR24006">
    <property type="entry name" value="UBIQUITIN CARBOXYL-TERMINAL HYDROLASE"/>
    <property type="match status" value="1"/>
</dbReference>
<evidence type="ECO:0000256" key="6">
    <source>
        <dbReference type="ARBA" id="ARBA00022801"/>
    </source>
</evidence>
<dbReference type="InterPro" id="IPR050164">
    <property type="entry name" value="Peptidase_C19"/>
</dbReference>
<dbReference type="InterPro" id="IPR018200">
    <property type="entry name" value="USP_CS"/>
</dbReference>
<dbReference type="AlphaFoldDB" id="A0A2G5I403"/>
<evidence type="ECO:0000256" key="7">
    <source>
        <dbReference type="ARBA" id="ARBA00022807"/>
    </source>
</evidence>
<dbReference type="Proteomes" id="UP000230605">
    <property type="component" value="Chromosome 3"/>
</dbReference>
<dbReference type="EMBL" id="CP134186">
    <property type="protein sequence ID" value="WPB00668.1"/>
    <property type="molecule type" value="Genomic_DNA"/>
</dbReference>
<evidence type="ECO:0000256" key="5">
    <source>
        <dbReference type="ARBA" id="ARBA00022786"/>
    </source>
</evidence>
<dbReference type="EMBL" id="LKMD01000101">
    <property type="protein sequence ID" value="PIA99471.1"/>
    <property type="molecule type" value="Genomic_DNA"/>
</dbReference>
<dbReference type="PANTHER" id="PTHR24006:SF758">
    <property type="entry name" value="UBIQUITIN CARBOXYL-TERMINAL HYDROLASE 36"/>
    <property type="match status" value="1"/>
</dbReference>
<reference evidence="10 12" key="1">
    <citation type="submission" date="2015-10" db="EMBL/GenBank/DDBJ databases">
        <title>The cercosporin biosynthetic gene cluster was horizontally transferred to several fungal lineages and shown to be expanded in Cercospora beticola based on microsynteny with recipient genomes.</title>
        <authorList>
            <person name="De Jonge R."/>
            <person name="Ebert M.K."/>
            <person name="Suttle J.C."/>
            <person name="Jurick Ii W.M."/>
            <person name="Secor G.A."/>
            <person name="Thomma B.P."/>
            <person name="Van De Peer Y."/>
            <person name="Bolton M.D."/>
        </authorList>
    </citation>
    <scope>NUCLEOTIDE SEQUENCE [LARGE SCALE GENOMIC DNA]</scope>
    <source>
        <strain evidence="10 12">09-40</strain>
    </source>
</reference>
<evidence type="ECO:0000313" key="10">
    <source>
        <dbReference type="EMBL" id="PIA99471.1"/>
    </source>
</evidence>
<accession>A0A2G5I403</accession>
<evidence type="ECO:0000259" key="9">
    <source>
        <dbReference type="PROSITE" id="PS50235"/>
    </source>
</evidence>
<keyword evidence="6" id="KW-0378">Hydrolase</keyword>
<dbReference type="GO" id="GO:0016579">
    <property type="term" value="P:protein deubiquitination"/>
    <property type="evidence" value="ECO:0007669"/>
    <property type="project" value="InterPro"/>
</dbReference>
<dbReference type="PROSITE" id="PS50235">
    <property type="entry name" value="USP_3"/>
    <property type="match status" value="1"/>
</dbReference>
<evidence type="ECO:0000256" key="3">
    <source>
        <dbReference type="ARBA" id="ARBA00012759"/>
    </source>
</evidence>
<comment type="similarity">
    <text evidence="2">Belongs to the peptidase C19 family.</text>
</comment>
<keyword evidence="13" id="KW-1185">Reference proteome</keyword>
<dbReference type="Gene3D" id="3.90.70.10">
    <property type="entry name" value="Cysteine proteinases"/>
    <property type="match status" value="1"/>
</dbReference>